<dbReference type="EMBL" id="BBXM02000001">
    <property type="protein sequence ID" value="GIC85954.1"/>
    <property type="molecule type" value="Genomic_DNA"/>
</dbReference>
<accession>A0A8E0QMD9</accession>
<reference evidence="2" key="2">
    <citation type="submission" date="2021-01" db="EMBL/GenBank/DDBJ databases">
        <title>Pan-genome distribution and transcriptional activeness of fungal secondary metabolism genes in Aspergillus section Fumigati.</title>
        <authorList>
            <person name="Takahashi H."/>
            <person name="Umemura M."/>
            <person name="Ninomiya A."/>
            <person name="Kusuya Y."/>
            <person name="Urayama S."/>
            <person name="Shimizu M."/>
            <person name="Watanabe A."/>
            <person name="Kamei K."/>
            <person name="Yaguchi T."/>
            <person name="Hagiwara D."/>
        </authorList>
    </citation>
    <scope>NUCLEOTIDE SEQUENCE</scope>
    <source>
        <strain evidence="2">IFM 46973</strain>
    </source>
</reference>
<dbReference type="GeneID" id="66989272"/>
<dbReference type="InterPro" id="IPR036779">
    <property type="entry name" value="LysM_dom_sf"/>
</dbReference>
<evidence type="ECO:0000259" key="1">
    <source>
        <dbReference type="Pfam" id="PF01476"/>
    </source>
</evidence>
<dbReference type="AlphaFoldDB" id="A0A8E0QMD9"/>
<dbReference type="SUPFAM" id="SSF54106">
    <property type="entry name" value="LysM domain"/>
    <property type="match status" value="1"/>
</dbReference>
<proteinExistence type="predicted"/>
<dbReference type="InterPro" id="IPR018392">
    <property type="entry name" value="LysM"/>
</dbReference>
<sequence>MPGISENCDGFYKISSGDQCDTIAKARGISMAKLKSRNSAINDATIRPAFTSPSAKSLGLTAIGCNYHGVMKLEP</sequence>
<dbReference type="Gene3D" id="3.10.350.10">
    <property type="entry name" value="LysM domain"/>
    <property type="match status" value="1"/>
</dbReference>
<dbReference type="Proteomes" id="UP000036893">
    <property type="component" value="Unassembled WGS sequence"/>
</dbReference>
<evidence type="ECO:0000313" key="2">
    <source>
        <dbReference type="EMBL" id="GIC85954.1"/>
    </source>
</evidence>
<dbReference type="RefSeq" id="XP_043143220.1">
    <property type="nucleotide sequence ID" value="XM_043287285.1"/>
</dbReference>
<comment type="caution">
    <text evidence="2">The sequence shown here is derived from an EMBL/GenBank/DDBJ whole genome shotgun (WGS) entry which is preliminary data.</text>
</comment>
<gene>
    <name evidence="2" type="ORF">Aud_001796</name>
</gene>
<organism evidence="2 3">
    <name type="scientific">Aspergillus udagawae</name>
    <dbReference type="NCBI Taxonomy" id="91492"/>
    <lineage>
        <taxon>Eukaryota</taxon>
        <taxon>Fungi</taxon>
        <taxon>Dikarya</taxon>
        <taxon>Ascomycota</taxon>
        <taxon>Pezizomycotina</taxon>
        <taxon>Eurotiomycetes</taxon>
        <taxon>Eurotiomycetidae</taxon>
        <taxon>Eurotiales</taxon>
        <taxon>Aspergillaceae</taxon>
        <taxon>Aspergillus</taxon>
        <taxon>Aspergillus subgen. Fumigati</taxon>
    </lineage>
</organism>
<name>A0A8E0QMD9_9EURO</name>
<dbReference type="CDD" id="cd00118">
    <property type="entry name" value="LysM"/>
    <property type="match status" value="1"/>
</dbReference>
<feature type="domain" description="LysM" evidence="1">
    <location>
        <begin position="12"/>
        <end position="48"/>
    </location>
</feature>
<protein>
    <recommendedName>
        <fullName evidence="1">LysM domain-containing protein</fullName>
    </recommendedName>
</protein>
<reference evidence="2" key="1">
    <citation type="journal article" date="2015" name="Genome Announc.">
        <title>Draft Genome Sequence of the Pathogenic Filamentous Fungus Aspergillus udagawae Strain IFM 46973T.</title>
        <authorList>
            <person name="Kusuya Y."/>
            <person name="Takahashi-Nakaguchi A."/>
            <person name="Takahashi H."/>
            <person name="Yaguchi T."/>
        </authorList>
    </citation>
    <scope>NUCLEOTIDE SEQUENCE</scope>
    <source>
        <strain evidence="2">IFM 46973</strain>
    </source>
</reference>
<evidence type="ECO:0000313" key="3">
    <source>
        <dbReference type="Proteomes" id="UP000036893"/>
    </source>
</evidence>
<dbReference type="Pfam" id="PF01476">
    <property type="entry name" value="LysM"/>
    <property type="match status" value="1"/>
</dbReference>